<keyword evidence="7" id="KW-1185">Reference proteome</keyword>
<dbReference type="InterPro" id="IPR033753">
    <property type="entry name" value="GCV_H/Fam206"/>
</dbReference>
<evidence type="ECO:0000256" key="2">
    <source>
        <dbReference type="ARBA" id="ARBA00022823"/>
    </source>
</evidence>
<comment type="function">
    <text evidence="3">The glycine cleavage system catalyzes the degradation of glycine. The H protein shuttles the methylamine group of glycine from the P protein to the T protein.</text>
</comment>
<dbReference type="PROSITE" id="PS00189">
    <property type="entry name" value="LIPOYL"/>
    <property type="match status" value="1"/>
</dbReference>
<comment type="similarity">
    <text evidence="1 3">Belongs to the GcvH family.</text>
</comment>
<dbReference type="NCBIfam" id="TIGR00527">
    <property type="entry name" value="gcvH"/>
    <property type="match status" value="1"/>
</dbReference>
<evidence type="ECO:0000256" key="3">
    <source>
        <dbReference type="HAMAP-Rule" id="MF_00272"/>
    </source>
</evidence>
<dbReference type="InterPro" id="IPR002930">
    <property type="entry name" value="GCV_H"/>
</dbReference>
<feature type="domain" description="Lipoyl-binding" evidence="5">
    <location>
        <begin position="22"/>
        <end position="104"/>
    </location>
</feature>
<comment type="cofactor">
    <cofactor evidence="3">
        <name>(R)-lipoate</name>
        <dbReference type="ChEBI" id="CHEBI:83088"/>
    </cofactor>
    <text evidence="3">Binds 1 lipoyl cofactor covalently.</text>
</comment>
<dbReference type="InterPro" id="IPR000089">
    <property type="entry name" value="Biotin_lipoyl"/>
</dbReference>
<dbReference type="AlphaFoldDB" id="A0A059XSA4"/>
<protein>
    <recommendedName>
        <fullName evidence="3">Glycine cleavage system H protein</fullName>
    </recommendedName>
</protein>
<keyword evidence="2 3" id="KW-0450">Lipoyl</keyword>
<dbReference type="PANTHER" id="PTHR11715:SF3">
    <property type="entry name" value="GLYCINE CLEAVAGE SYSTEM H PROTEIN-RELATED"/>
    <property type="match status" value="1"/>
</dbReference>
<dbReference type="RefSeq" id="WP_014959981.1">
    <property type="nucleotide sequence ID" value="NZ_CP007243.1"/>
</dbReference>
<dbReference type="GO" id="GO:0009249">
    <property type="term" value="P:protein lipoylation"/>
    <property type="evidence" value="ECO:0007669"/>
    <property type="project" value="TreeGrafter"/>
</dbReference>
<dbReference type="InterPro" id="IPR011053">
    <property type="entry name" value="Single_hybrid_motif"/>
</dbReference>
<name>A0A059XSA4_9BACT</name>
<evidence type="ECO:0000256" key="1">
    <source>
        <dbReference type="ARBA" id="ARBA00009249"/>
    </source>
</evidence>
<reference evidence="7" key="1">
    <citation type="submission" date="2014-02" db="EMBL/GenBank/DDBJ databases">
        <title>Complete genome sequence and comparative genomic analysis of the nitrogen-fixing bacterium Leptospirillum ferriphilum YSK.</title>
        <authorList>
            <person name="Guo X."/>
            <person name="Yin H."/>
            <person name="Liang Y."/>
            <person name="Hu Q."/>
            <person name="Ma L."/>
            <person name="Xiao Y."/>
            <person name="Zhang X."/>
            <person name="Qiu G."/>
            <person name="Liu X."/>
        </authorList>
    </citation>
    <scope>NUCLEOTIDE SEQUENCE [LARGE SCALE GENOMIC DNA]</scope>
    <source>
        <strain evidence="7">YSK</strain>
    </source>
</reference>
<dbReference type="PANTHER" id="PTHR11715">
    <property type="entry name" value="GLYCINE CLEAVAGE SYSTEM H PROTEIN"/>
    <property type="match status" value="1"/>
</dbReference>
<sequence length="134" mass="14660">MTEARRYTKTHEWIAPANVQGEWNVGITDFAQKEVTDVVFVELPKVGRSVPRGGEAAIIESVKAAFSIYAPVAGTIVAVNPDLDSDPGLLNRDPYGKGWIFRLKAVQPEEIPVLMDEGAYQKFLKEGGGHPEHG</sequence>
<dbReference type="GO" id="GO:0005960">
    <property type="term" value="C:glycine cleavage complex"/>
    <property type="evidence" value="ECO:0007669"/>
    <property type="project" value="InterPro"/>
</dbReference>
<proteinExistence type="inferred from homology"/>
<evidence type="ECO:0000313" key="6">
    <source>
        <dbReference type="EMBL" id="AIA29935.1"/>
    </source>
</evidence>
<dbReference type="Pfam" id="PF01597">
    <property type="entry name" value="GCV_H"/>
    <property type="match status" value="1"/>
</dbReference>
<dbReference type="GO" id="GO:0019464">
    <property type="term" value="P:glycine decarboxylation via glycine cleavage system"/>
    <property type="evidence" value="ECO:0007669"/>
    <property type="project" value="UniProtKB-UniRule"/>
</dbReference>
<accession>A0A059XSA4</accession>
<dbReference type="OrthoDB" id="9796712at2"/>
<evidence type="ECO:0000256" key="4">
    <source>
        <dbReference type="PIRSR" id="PIRSR617453-50"/>
    </source>
</evidence>
<organism evidence="6 7">
    <name type="scientific">Leptospirillum ferriphilum YSK</name>
    <dbReference type="NCBI Taxonomy" id="1441628"/>
    <lineage>
        <taxon>Bacteria</taxon>
        <taxon>Pseudomonadati</taxon>
        <taxon>Nitrospirota</taxon>
        <taxon>Nitrospiria</taxon>
        <taxon>Nitrospirales</taxon>
        <taxon>Nitrospiraceae</taxon>
        <taxon>Leptospirillum</taxon>
    </lineage>
</organism>
<evidence type="ECO:0000313" key="7">
    <source>
        <dbReference type="Proteomes" id="UP000027059"/>
    </source>
</evidence>
<dbReference type="CDD" id="cd06848">
    <property type="entry name" value="GCS_H"/>
    <property type="match status" value="1"/>
</dbReference>
<dbReference type="InterPro" id="IPR003016">
    <property type="entry name" value="2-oxoA_DH_lipoyl-BS"/>
</dbReference>
<dbReference type="Gene3D" id="2.40.50.100">
    <property type="match status" value="1"/>
</dbReference>
<dbReference type="Proteomes" id="UP000027059">
    <property type="component" value="Chromosome"/>
</dbReference>
<dbReference type="PROSITE" id="PS50968">
    <property type="entry name" value="BIOTINYL_LIPOYL"/>
    <property type="match status" value="1"/>
</dbReference>
<dbReference type="NCBIfam" id="NF002270">
    <property type="entry name" value="PRK01202.1"/>
    <property type="match status" value="1"/>
</dbReference>
<dbReference type="KEGG" id="lfp:Y981_01185"/>
<dbReference type="HOGENOM" id="CLU_097408_2_0_0"/>
<gene>
    <name evidence="3" type="primary">gcvH</name>
    <name evidence="6" type="ORF">Y981_01185</name>
</gene>
<dbReference type="EMBL" id="CP007243">
    <property type="protein sequence ID" value="AIA29935.1"/>
    <property type="molecule type" value="Genomic_DNA"/>
</dbReference>
<feature type="modified residue" description="N6-lipoyllysine" evidence="3 4">
    <location>
        <position position="63"/>
    </location>
</feature>
<dbReference type="SUPFAM" id="SSF51230">
    <property type="entry name" value="Single hybrid motif"/>
    <property type="match status" value="1"/>
</dbReference>
<evidence type="ECO:0000259" key="5">
    <source>
        <dbReference type="PROSITE" id="PS50968"/>
    </source>
</evidence>
<dbReference type="GO" id="GO:0005737">
    <property type="term" value="C:cytoplasm"/>
    <property type="evidence" value="ECO:0007669"/>
    <property type="project" value="TreeGrafter"/>
</dbReference>
<reference evidence="6 7" key="2">
    <citation type="journal article" date="2015" name="Biomed. Res. Int.">
        <title>Effects of Arsenite Resistance on the Growth and Functional Gene Expression of Leptospirillum ferriphilum and Acidithiobacillus thiooxidans in Pure Culture and Coculture.</title>
        <authorList>
            <person name="Jiang H."/>
            <person name="Liang Y."/>
            <person name="Yin H."/>
            <person name="Xiao Y."/>
            <person name="Guo X."/>
            <person name="Xu Y."/>
            <person name="Hu Q."/>
            <person name="Liu H."/>
            <person name="Liu X."/>
        </authorList>
    </citation>
    <scope>NUCLEOTIDE SEQUENCE [LARGE SCALE GENOMIC DNA]</scope>
    <source>
        <strain evidence="6 7">YSK</strain>
    </source>
</reference>
<dbReference type="InterPro" id="IPR017453">
    <property type="entry name" value="GCV_H_sub"/>
</dbReference>
<dbReference type="HAMAP" id="MF_00272">
    <property type="entry name" value="GcvH"/>
    <property type="match status" value="1"/>
</dbReference>
<comment type="subunit">
    <text evidence="3">The glycine cleavage system is composed of four proteins: P, T, L and H.</text>
</comment>